<evidence type="ECO:0000259" key="9">
    <source>
        <dbReference type="SMART" id="SM00856"/>
    </source>
</evidence>
<keyword evidence="8" id="KW-0964">Secreted</keyword>
<comment type="pathway">
    <text evidence="2 8">Glycan metabolism; pectin degradation; 2-dehydro-3-deoxy-D-gluconate from pectin: step 1/5.</text>
</comment>
<keyword evidence="8" id="KW-0732">Signal</keyword>
<feature type="signal peptide" evidence="8">
    <location>
        <begin position="1"/>
        <end position="22"/>
    </location>
</feature>
<evidence type="ECO:0000313" key="10">
    <source>
        <dbReference type="EMBL" id="KAG2402487.1"/>
    </source>
</evidence>
<dbReference type="Gene3D" id="1.20.140.40">
    <property type="entry name" value="Invertase/pectin methylesterase inhibitor family protein"/>
    <property type="match status" value="1"/>
</dbReference>
<dbReference type="CDD" id="cd15798">
    <property type="entry name" value="PMEI-like_3"/>
    <property type="match status" value="1"/>
</dbReference>
<evidence type="ECO:0000256" key="1">
    <source>
        <dbReference type="ARBA" id="ARBA00004191"/>
    </source>
</evidence>
<evidence type="ECO:0000256" key="6">
    <source>
        <dbReference type="ARBA" id="ARBA00022801"/>
    </source>
</evidence>
<dbReference type="AlphaFoldDB" id="A0A8T0KR72"/>
<dbReference type="InterPro" id="IPR012334">
    <property type="entry name" value="Pectin_lyas_fold"/>
</dbReference>
<dbReference type="InterPro" id="IPR006501">
    <property type="entry name" value="Pectinesterase_inhib_dom"/>
</dbReference>
<reference evidence="10 11" key="1">
    <citation type="submission" date="2020-05" db="EMBL/GenBank/DDBJ databases">
        <title>Vigna angularis (adzuki bean) Var. LongXiaoDou No. 4 denovo assembly.</title>
        <authorList>
            <person name="Xiang H."/>
        </authorList>
    </citation>
    <scope>NUCLEOTIDE SEQUENCE [LARGE SCALE GENOMIC DNA]</scope>
    <source>
        <tissue evidence="10">Leaf</tissue>
    </source>
</reference>
<evidence type="ECO:0000256" key="5">
    <source>
        <dbReference type="ARBA" id="ARBA00022512"/>
    </source>
</evidence>
<comment type="similarity">
    <text evidence="3">In the N-terminal section; belongs to the PMEI family.</text>
</comment>
<keyword evidence="8" id="KW-0961">Cell wall biogenesis/degradation</keyword>
<gene>
    <name evidence="10" type="ORF">HKW66_Vig0236840</name>
</gene>
<dbReference type="GO" id="GO:0042545">
    <property type="term" value="P:cell wall modification"/>
    <property type="evidence" value="ECO:0007669"/>
    <property type="project" value="UniProtKB-UniRule"/>
</dbReference>
<dbReference type="Pfam" id="PF01095">
    <property type="entry name" value="Pectinesterase"/>
    <property type="match status" value="1"/>
</dbReference>
<dbReference type="InterPro" id="IPR000070">
    <property type="entry name" value="Pectinesterase_cat"/>
</dbReference>
<dbReference type="InterPro" id="IPR011050">
    <property type="entry name" value="Pectin_lyase_fold/virulence"/>
</dbReference>
<comment type="similarity">
    <text evidence="4">In the C-terminal section; belongs to the pectinesterase family.</text>
</comment>
<proteinExistence type="inferred from homology"/>
<comment type="function">
    <text evidence="8">Acts in the modification of cell walls via demethylesterification of cell wall pectin.</text>
</comment>
<dbReference type="GO" id="GO:0045490">
    <property type="term" value="P:pectin catabolic process"/>
    <property type="evidence" value="ECO:0007669"/>
    <property type="project" value="UniProtKB-UniRule"/>
</dbReference>
<keyword evidence="6 8" id="KW-0378">Hydrolase</keyword>
<keyword evidence="5 8" id="KW-0134">Cell wall</keyword>
<dbReference type="Gene3D" id="2.160.20.10">
    <property type="entry name" value="Single-stranded right-handed beta-helix, Pectin lyase-like"/>
    <property type="match status" value="1"/>
</dbReference>
<feature type="chain" id="PRO_5035968347" description="Pectinesterase" evidence="8">
    <location>
        <begin position="23"/>
        <end position="387"/>
    </location>
</feature>
<dbReference type="PANTHER" id="PTHR31707">
    <property type="entry name" value="PECTINESTERASE"/>
    <property type="match status" value="1"/>
</dbReference>
<dbReference type="EMBL" id="JABFOF010000003">
    <property type="protein sequence ID" value="KAG2402487.1"/>
    <property type="molecule type" value="Genomic_DNA"/>
</dbReference>
<comment type="caution">
    <text evidence="10">The sequence shown here is derived from an EMBL/GenBank/DDBJ whole genome shotgun (WGS) entry which is preliminary data.</text>
</comment>
<evidence type="ECO:0000256" key="2">
    <source>
        <dbReference type="ARBA" id="ARBA00005184"/>
    </source>
</evidence>
<dbReference type="NCBIfam" id="TIGR01614">
    <property type="entry name" value="PME_inhib"/>
    <property type="match status" value="1"/>
</dbReference>
<keyword evidence="7 8" id="KW-0063">Aspartyl esterase</keyword>
<dbReference type="EC" id="3.1.1.11" evidence="8"/>
<comment type="subcellular location">
    <subcellularLocation>
        <location evidence="1 8">Secreted</location>
        <location evidence="1 8">Cell wall</location>
    </subcellularLocation>
</comment>
<feature type="domain" description="Pectinesterase inhibitor" evidence="9">
    <location>
        <begin position="40"/>
        <end position="198"/>
    </location>
</feature>
<comment type="catalytic activity">
    <reaction evidence="8">
        <text>[(1-&gt;4)-alpha-D-galacturonosyl methyl ester](n) + n H2O = [(1-&gt;4)-alpha-D-galacturonosyl](n) + n methanol + n H(+)</text>
        <dbReference type="Rhea" id="RHEA:22380"/>
        <dbReference type="Rhea" id="RHEA-COMP:14570"/>
        <dbReference type="Rhea" id="RHEA-COMP:14573"/>
        <dbReference type="ChEBI" id="CHEBI:15377"/>
        <dbReference type="ChEBI" id="CHEBI:15378"/>
        <dbReference type="ChEBI" id="CHEBI:17790"/>
        <dbReference type="ChEBI" id="CHEBI:140522"/>
        <dbReference type="ChEBI" id="CHEBI:140523"/>
        <dbReference type="EC" id="3.1.1.11"/>
    </reaction>
</comment>
<dbReference type="FunFam" id="1.20.140.40:FF:000001">
    <property type="entry name" value="Pectinesterase"/>
    <property type="match status" value="1"/>
</dbReference>
<evidence type="ECO:0000256" key="3">
    <source>
        <dbReference type="ARBA" id="ARBA00006027"/>
    </source>
</evidence>
<dbReference type="SMART" id="SM00856">
    <property type="entry name" value="PMEI"/>
    <property type="match status" value="1"/>
</dbReference>
<dbReference type="GO" id="GO:0030599">
    <property type="term" value="F:pectinesterase activity"/>
    <property type="evidence" value="ECO:0007669"/>
    <property type="project" value="UniProtKB-UniRule"/>
</dbReference>
<evidence type="ECO:0000256" key="4">
    <source>
        <dbReference type="ARBA" id="ARBA00007786"/>
    </source>
</evidence>
<name>A0A8T0KR72_PHAAN</name>
<protein>
    <recommendedName>
        <fullName evidence="8">Pectinesterase</fullName>
        <ecNumber evidence="8">3.1.1.11</ecNumber>
    </recommendedName>
</protein>
<dbReference type="GO" id="GO:0004857">
    <property type="term" value="F:enzyme inhibitor activity"/>
    <property type="evidence" value="ECO:0007669"/>
    <property type="project" value="InterPro"/>
</dbReference>
<organism evidence="10 11">
    <name type="scientific">Phaseolus angularis</name>
    <name type="common">Azuki bean</name>
    <name type="synonym">Vigna angularis</name>
    <dbReference type="NCBI Taxonomy" id="3914"/>
    <lineage>
        <taxon>Eukaryota</taxon>
        <taxon>Viridiplantae</taxon>
        <taxon>Streptophyta</taxon>
        <taxon>Embryophyta</taxon>
        <taxon>Tracheophyta</taxon>
        <taxon>Spermatophyta</taxon>
        <taxon>Magnoliopsida</taxon>
        <taxon>eudicotyledons</taxon>
        <taxon>Gunneridae</taxon>
        <taxon>Pentapetalae</taxon>
        <taxon>rosids</taxon>
        <taxon>fabids</taxon>
        <taxon>Fabales</taxon>
        <taxon>Fabaceae</taxon>
        <taxon>Papilionoideae</taxon>
        <taxon>50 kb inversion clade</taxon>
        <taxon>NPAAA clade</taxon>
        <taxon>indigoferoid/millettioid clade</taxon>
        <taxon>Phaseoleae</taxon>
        <taxon>Vigna</taxon>
    </lineage>
</organism>
<dbReference type="SUPFAM" id="SSF101148">
    <property type="entry name" value="Plant invertase/pectin methylesterase inhibitor"/>
    <property type="match status" value="1"/>
</dbReference>
<dbReference type="InterPro" id="IPR018040">
    <property type="entry name" value="Pectinesterase_Tyr_AS"/>
</dbReference>
<dbReference type="SUPFAM" id="SSF51126">
    <property type="entry name" value="Pectin lyase-like"/>
    <property type="match status" value="1"/>
</dbReference>
<accession>A0A8T0KR72</accession>
<evidence type="ECO:0000313" key="11">
    <source>
        <dbReference type="Proteomes" id="UP000743370"/>
    </source>
</evidence>
<sequence length="387" mass="41989">MANGKVLISSVSLILVVGVAIGVVVVVNKSDSSSDPKVAAQQKNVKVMCEGTEDPKLCHETMSTVKGNTSDPKVYIAAGVEATMQRVIQALNMSDRLKVEHGDKDPGIKMALDDCKDLIQFALDSIESSVNLVRDQNIQAMYDQTPDFRNWLSSIISYQDTCMDGLNNGTNGEKEIKEKLNTDSLDEMGKMTGIVLDIVTNLSNILEKFDLKLNLRPASRRLLELDDEGLPTWFSGADRKLLAAVDKGTAGAPNAVVAKDGSGKFKTVKEAIDSYPNGNTGRFVIYVKAGIYDEYILIPKKSSNILIYGDGPAKTIITGHKNFVDGVKTMQTATFGRIKWKGYQGIITKTDAEKFTVGQFLKGGTTGNADDWLKATGVPYAVGFLKS</sequence>
<evidence type="ECO:0000256" key="8">
    <source>
        <dbReference type="RuleBase" id="RU000589"/>
    </source>
</evidence>
<dbReference type="PROSITE" id="PS00800">
    <property type="entry name" value="PECTINESTERASE_1"/>
    <property type="match status" value="1"/>
</dbReference>
<dbReference type="InterPro" id="IPR035513">
    <property type="entry name" value="Invertase/methylesterase_inhib"/>
</dbReference>
<evidence type="ECO:0000256" key="7">
    <source>
        <dbReference type="ARBA" id="ARBA00023085"/>
    </source>
</evidence>
<dbReference type="Proteomes" id="UP000743370">
    <property type="component" value="Unassembled WGS sequence"/>
</dbReference>
<dbReference type="Pfam" id="PF04043">
    <property type="entry name" value="PMEI"/>
    <property type="match status" value="1"/>
</dbReference>